<dbReference type="EMBL" id="JACAZI010000009">
    <property type="protein sequence ID" value="KAF7352003.1"/>
    <property type="molecule type" value="Genomic_DNA"/>
</dbReference>
<comment type="caution">
    <text evidence="1">The sequence shown here is derived from an EMBL/GenBank/DDBJ whole genome shotgun (WGS) entry which is preliminary data.</text>
</comment>
<proteinExistence type="predicted"/>
<evidence type="ECO:0000313" key="1">
    <source>
        <dbReference type="EMBL" id="KAF7352003.1"/>
    </source>
</evidence>
<keyword evidence="2" id="KW-1185">Reference proteome</keyword>
<protein>
    <submittedName>
        <fullName evidence="1">Uncharacterized protein</fullName>
    </submittedName>
</protein>
<evidence type="ECO:0000313" key="2">
    <source>
        <dbReference type="Proteomes" id="UP000620124"/>
    </source>
</evidence>
<name>A0A8H7CYF1_9AGAR</name>
<sequence>MLTPSRGSTSLVPPLRSFSISVFLPIADDSRPRTTFGIQIPTSSLVMRASYAWFLSASAFHSLFDGSKSPADLPAIFPTEMLSMTHSNLDRLILLRIRFAFDTDTASCDDGCDRLFTATATYRRHPSASGCPVLRVHEGVRECKTRRLPICHGHGGSLLLRWISWRRSWT</sequence>
<dbReference type="Proteomes" id="UP000620124">
    <property type="component" value="Unassembled WGS sequence"/>
</dbReference>
<accession>A0A8H7CYF1</accession>
<gene>
    <name evidence="1" type="ORF">MVEN_01162500</name>
</gene>
<dbReference type="AlphaFoldDB" id="A0A8H7CYF1"/>
<reference evidence="1" key="1">
    <citation type="submission" date="2020-05" db="EMBL/GenBank/DDBJ databases">
        <title>Mycena genomes resolve the evolution of fungal bioluminescence.</title>
        <authorList>
            <person name="Tsai I.J."/>
        </authorList>
    </citation>
    <scope>NUCLEOTIDE SEQUENCE</scope>
    <source>
        <strain evidence="1">CCC161011</strain>
    </source>
</reference>
<organism evidence="1 2">
    <name type="scientific">Mycena venus</name>
    <dbReference type="NCBI Taxonomy" id="2733690"/>
    <lineage>
        <taxon>Eukaryota</taxon>
        <taxon>Fungi</taxon>
        <taxon>Dikarya</taxon>
        <taxon>Basidiomycota</taxon>
        <taxon>Agaricomycotina</taxon>
        <taxon>Agaricomycetes</taxon>
        <taxon>Agaricomycetidae</taxon>
        <taxon>Agaricales</taxon>
        <taxon>Marasmiineae</taxon>
        <taxon>Mycenaceae</taxon>
        <taxon>Mycena</taxon>
    </lineage>
</organism>